<dbReference type="NCBIfam" id="NF004629">
    <property type="entry name" value="PRK05973.1"/>
    <property type="match status" value="1"/>
</dbReference>
<dbReference type="InterPro" id="IPR027417">
    <property type="entry name" value="P-loop_NTPase"/>
</dbReference>
<evidence type="ECO:0000259" key="1">
    <source>
        <dbReference type="Pfam" id="PF06745"/>
    </source>
</evidence>
<dbReference type="GO" id="GO:0006260">
    <property type="term" value="P:DNA replication"/>
    <property type="evidence" value="ECO:0007669"/>
    <property type="project" value="InterPro"/>
</dbReference>
<dbReference type="GO" id="GO:0003678">
    <property type="term" value="F:DNA helicase activity"/>
    <property type="evidence" value="ECO:0007669"/>
    <property type="project" value="InterPro"/>
</dbReference>
<dbReference type="PANTHER" id="PTHR30153:SF2">
    <property type="entry name" value="REPLICATIVE DNA HELICASE"/>
    <property type="match status" value="1"/>
</dbReference>
<dbReference type="GO" id="GO:0005524">
    <property type="term" value="F:ATP binding"/>
    <property type="evidence" value="ECO:0007669"/>
    <property type="project" value="InterPro"/>
</dbReference>
<evidence type="ECO:0000313" key="2">
    <source>
        <dbReference type="EMBL" id="UUX48782.1"/>
    </source>
</evidence>
<dbReference type="Pfam" id="PF06745">
    <property type="entry name" value="ATPase"/>
    <property type="match status" value="1"/>
</dbReference>
<dbReference type="GO" id="GO:0005829">
    <property type="term" value="C:cytosol"/>
    <property type="evidence" value="ECO:0007669"/>
    <property type="project" value="TreeGrafter"/>
</dbReference>
<keyword evidence="2" id="KW-0378">Hydrolase</keyword>
<dbReference type="KEGG" id="naci:NUH88_15380"/>
<protein>
    <submittedName>
        <fullName evidence="2">DNA helicase</fullName>
    </submittedName>
</protein>
<feature type="domain" description="KaiC-like" evidence="1">
    <location>
        <begin position="65"/>
        <end position="119"/>
    </location>
</feature>
<keyword evidence="2" id="KW-0347">Helicase</keyword>
<name>A0A9J7ANP2_9PROT</name>
<proteinExistence type="predicted"/>
<keyword evidence="2" id="KW-0547">Nucleotide-binding</keyword>
<dbReference type="Gene3D" id="3.40.50.300">
    <property type="entry name" value="P-loop containing nucleotide triphosphate hydrolases"/>
    <property type="match status" value="1"/>
</dbReference>
<dbReference type="InterPro" id="IPR014774">
    <property type="entry name" value="KaiC-like_dom"/>
</dbReference>
<dbReference type="AlphaFoldDB" id="A0A9J7ANP2"/>
<gene>
    <name evidence="2" type="ORF">NUH88_15380</name>
</gene>
<dbReference type="SUPFAM" id="SSF52540">
    <property type="entry name" value="P-loop containing nucleoside triphosphate hydrolases"/>
    <property type="match status" value="1"/>
</dbReference>
<keyword evidence="3" id="KW-1185">Reference proteome</keyword>
<dbReference type="Proteomes" id="UP001060336">
    <property type="component" value="Chromosome"/>
</dbReference>
<dbReference type="RefSeq" id="WP_257767284.1">
    <property type="nucleotide sequence ID" value="NZ_CP102480.1"/>
</dbReference>
<keyword evidence="2" id="KW-0067">ATP-binding</keyword>
<sequence>MKLSAPLFRLKRQARLLSREEGIPLNKALDRIAAGEGFRSWSQLAAKVARDHRPGAGLFAQLEPGDLVLLGARPGQGKTLLGLELLLEAAKAGRKGTFFTLDYHAEDVAQRLRSMGGEPEAAGRDFALDTSDGICADHIVGRMRGAPRGTLSVIDYLQLLDQRRDRPALAEQLRALKAFTVASGQIAVLISQIDRTFDARGSGLPGLADVRLPNPVDLTLFTKCCFLHEGEISLEEVRAA</sequence>
<dbReference type="PANTHER" id="PTHR30153">
    <property type="entry name" value="REPLICATIVE DNA HELICASE DNAB"/>
    <property type="match status" value="1"/>
</dbReference>
<dbReference type="EMBL" id="CP102480">
    <property type="protein sequence ID" value="UUX48782.1"/>
    <property type="molecule type" value="Genomic_DNA"/>
</dbReference>
<organism evidence="2 3">
    <name type="scientific">Nisaea acidiphila</name>
    <dbReference type="NCBI Taxonomy" id="1862145"/>
    <lineage>
        <taxon>Bacteria</taxon>
        <taxon>Pseudomonadati</taxon>
        <taxon>Pseudomonadota</taxon>
        <taxon>Alphaproteobacteria</taxon>
        <taxon>Rhodospirillales</taxon>
        <taxon>Thalassobaculaceae</taxon>
        <taxon>Nisaea</taxon>
    </lineage>
</organism>
<reference evidence="2" key="1">
    <citation type="submission" date="2022-08" db="EMBL/GenBank/DDBJ databases">
        <title>Nisaea acidiphila sp. nov., isolated from a marine algal debris and emended description of the genus Nisaea Urios et al. 2008.</title>
        <authorList>
            <person name="Kwon K."/>
        </authorList>
    </citation>
    <scope>NUCLEOTIDE SEQUENCE</scope>
    <source>
        <strain evidence="2">MEBiC11861</strain>
    </source>
</reference>
<evidence type="ECO:0000313" key="3">
    <source>
        <dbReference type="Proteomes" id="UP001060336"/>
    </source>
</evidence>
<accession>A0A9J7ANP2</accession>